<dbReference type="Pfam" id="PF01520">
    <property type="entry name" value="Amidase_3"/>
    <property type="match status" value="1"/>
</dbReference>
<dbReference type="SMART" id="SM00287">
    <property type="entry name" value="SH3b"/>
    <property type="match status" value="1"/>
</dbReference>
<evidence type="ECO:0000313" key="5">
    <source>
        <dbReference type="EMBL" id="CED93418.1"/>
    </source>
</evidence>
<dbReference type="KEGG" id="ril:CRIB_665"/>
<dbReference type="PROSITE" id="PS51781">
    <property type="entry name" value="SH3B"/>
    <property type="match status" value="1"/>
</dbReference>
<dbReference type="Gene3D" id="2.30.30.40">
    <property type="entry name" value="SH3 Domains"/>
    <property type="match status" value="1"/>
</dbReference>
<evidence type="ECO:0000256" key="3">
    <source>
        <dbReference type="SAM" id="SignalP"/>
    </source>
</evidence>
<keyword evidence="6" id="KW-1185">Reference proteome</keyword>
<dbReference type="PANTHER" id="PTHR30404:SF0">
    <property type="entry name" value="N-ACETYLMURAMOYL-L-ALANINE AMIDASE AMIC"/>
    <property type="match status" value="1"/>
</dbReference>
<feature type="signal peptide" evidence="3">
    <location>
        <begin position="1"/>
        <end position="28"/>
    </location>
</feature>
<dbReference type="Proteomes" id="UP000245622">
    <property type="component" value="Chromosome 1"/>
</dbReference>
<feature type="chain" id="PRO_5013002259" evidence="3">
    <location>
        <begin position="29"/>
        <end position="266"/>
    </location>
</feature>
<protein>
    <submittedName>
        <fullName evidence="5">N-acetylmuramoyl-L-alanine amidase</fullName>
    </submittedName>
</protein>
<dbReference type="InterPro" id="IPR050695">
    <property type="entry name" value="N-acetylmuramoyl_amidase_3"/>
</dbReference>
<dbReference type="PANTHER" id="PTHR30404">
    <property type="entry name" value="N-ACETYLMURAMOYL-L-ALANINE AMIDASE"/>
    <property type="match status" value="1"/>
</dbReference>
<dbReference type="Pfam" id="PF08239">
    <property type="entry name" value="SH3_3"/>
    <property type="match status" value="1"/>
</dbReference>
<dbReference type="InterPro" id="IPR002508">
    <property type="entry name" value="MurNAc-LAA_cat"/>
</dbReference>
<dbReference type="CDD" id="cd02696">
    <property type="entry name" value="MurNAc-LAA"/>
    <property type="match status" value="1"/>
</dbReference>
<evidence type="ECO:0000256" key="2">
    <source>
        <dbReference type="ARBA" id="ARBA00023316"/>
    </source>
</evidence>
<feature type="domain" description="SH3b" evidence="4">
    <location>
        <begin position="206"/>
        <end position="266"/>
    </location>
</feature>
<evidence type="ECO:0000259" key="4">
    <source>
        <dbReference type="PROSITE" id="PS51781"/>
    </source>
</evidence>
<sequence>MINKTLKKIASASILTTILASNFIISNAASYKVFIDAGHGGKDNGSTHNGYFEDAINLQIAQKLEDKLIDEGIKVEMSRDDDSYISLSKRAIKSNNSDADMFISIHQNASLNKNANGIETYYMGAKNKDLATTIHKSVVNYTNANDRNIKTKNLQVLRDNQKPSILLECGFISNSSEGYKLSTDEYQDKVVNGIVDGIKKYFNISGSSKYATVLNTVNIMSNRGKNFKVIGKLPKGTKVKVIDTKFDWHKIEYNGRYGYVSGVYVK</sequence>
<gene>
    <name evidence="5" type="ORF">CRIB_665</name>
</gene>
<keyword evidence="3" id="KW-0732">Signal</keyword>
<proteinExistence type="predicted"/>
<organism evidence="5 6">
    <name type="scientific">Romboutsia ilealis</name>
    <dbReference type="NCBI Taxonomy" id="1115758"/>
    <lineage>
        <taxon>Bacteria</taxon>
        <taxon>Bacillati</taxon>
        <taxon>Bacillota</taxon>
        <taxon>Clostridia</taxon>
        <taxon>Peptostreptococcales</taxon>
        <taxon>Peptostreptococcaceae</taxon>
        <taxon>Romboutsia</taxon>
    </lineage>
</organism>
<dbReference type="GO" id="GO:0009253">
    <property type="term" value="P:peptidoglycan catabolic process"/>
    <property type="evidence" value="ECO:0007669"/>
    <property type="project" value="InterPro"/>
</dbReference>
<evidence type="ECO:0000256" key="1">
    <source>
        <dbReference type="ARBA" id="ARBA00022801"/>
    </source>
</evidence>
<dbReference type="SMART" id="SM00646">
    <property type="entry name" value="Ami_3"/>
    <property type="match status" value="1"/>
</dbReference>
<dbReference type="GeneID" id="82204846"/>
<dbReference type="RefSeq" id="WP_180703135.1">
    <property type="nucleotide sequence ID" value="NZ_CAONDH010000033.1"/>
</dbReference>
<dbReference type="GO" id="GO:0071555">
    <property type="term" value="P:cell wall organization"/>
    <property type="evidence" value="ECO:0007669"/>
    <property type="project" value="UniProtKB-KW"/>
</dbReference>
<keyword evidence="2" id="KW-0961">Cell wall biogenesis/degradation</keyword>
<name>A0A1V1HZL7_9FIRM</name>
<evidence type="ECO:0000313" key="6">
    <source>
        <dbReference type="Proteomes" id="UP000245622"/>
    </source>
</evidence>
<reference evidence="5 6" key="1">
    <citation type="submission" date="2014-04" db="EMBL/GenBank/DDBJ databases">
        <authorList>
            <person name="Hornung B.V."/>
        </authorList>
    </citation>
    <scope>NUCLEOTIDE SEQUENCE [LARGE SCALE GENOMIC DNA]</scope>
    <source>
        <strain evidence="5 6">CRIB</strain>
    </source>
</reference>
<dbReference type="InterPro" id="IPR003646">
    <property type="entry name" value="SH3-like_bac-type"/>
</dbReference>
<dbReference type="SUPFAM" id="SSF53187">
    <property type="entry name" value="Zn-dependent exopeptidases"/>
    <property type="match status" value="1"/>
</dbReference>
<dbReference type="GO" id="GO:0030288">
    <property type="term" value="C:outer membrane-bounded periplasmic space"/>
    <property type="evidence" value="ECO:0007669"/>
    <property type="project" value="TreeGrafter"/>
</dbReference>
<dbReference type="AlphaFoldDB" id="A0A1V1HZL7"/>
<keyword evidence="1" id="KW-0378">Hydrolase</keyword>
<dbReference type="Gene3D" id="3.40.630.40">
    <property type="entry name" value="Zn-dependent exopeptidases"/>
    <property type="match status" value="1"/>
</dbReference>
<accession>A0A1V1HZL7</accession>
<dbReference type="GO" id="GO:0008745">
    <property type="term" value="F:N-acetylmuramoyl-L-alanine amidase activity"/>
    <property type="evidence" value="ECO:0007669"/>
    <property type="project" value="InterPro"/>
</dbReference>
<dbReference type="EMBL" id="LN555523">
    <property type="protein sequence ID" value="CED93418.1"/>
    <property type="molecule type" value="Genomic_DNA"/>
</dbReference>